<feature type="transmembrane region" description="Helical" evidence="8">
    <location>
        <begin position="116"/>
        <end position="136"/>
    </location>
</feature>
<comment type="function">
    <text evidence="8">Probably functions as a manganese efflux pump.</text>
</comment>
<evidence type="ECO:0000313" key="10">
    <source>
        <dbReference type="EMBL" id="PVY44494.1"/>
    </source>
</evidence>
<gene>
    <name evidence="8" type="primary">mntP</name>
    <name evidence="10" type="ORF">C8D82_10611</name>
    <name evidence="9" type="ORF">HF882_21215</name>
</gene>
<sequence length="201" mass="20698">MSVVEVLLIAVSVSIDALAVSIGGALCDRTGRRLRNAAWAALFFGGFQIIMPVIGFFAATMLQSVVASVDHWLAFVLLGLVGGKMIYEAIAEKEPEKNGDGSPCLNCPPDFFAPKALVVPAVATSLDALAVGAGLAFAGTGIWLPALAMGVVTAAASIAGVLLGTRIGMLAGERVMMIVGGSAIILIGVKILLEHLELLPW</sequence>
<dbReference type="Proteomes" id="UP000576225">
    <property type="component" value="Unassembled WGS sequence"/>
</dbReference>
<dbReference type="Pfam" id="PF02659">
    <property type="entry name" value="Mntp"/>
    <property type="match status" value="1"/>
</dbReference>
<dbReference type="GeneID" id="78294448"/>
<dbReference type="RefSeq" id="WP_116883129.1">
    <property type="nucleotide sequence ID" value="NZ_CABMMC010000077.1"/>
</dbReference>
<evidence type="ECO:0000256" key="8">
    <source>
        <dbReference type="HAMAP-Rule" id="MF_01521"/>
    </source>
</evidence>
<keyword evidence="6 8" id="KW-0472">Membrane</keyword>
<feature type="transmembrane region" description="Helical" evidence="8">
    <location>
        <begin position="71"/>
        <end position="87"/>
    </location>
</feature>
<evidence type="ECO:0000313" key="9">
    <source>
        <dbReference type="EMBL" id="NMD89109.1"/>
    </source>
</evidence>
<dbReference type="EMBL" id="JABAEW010000078">
    <property type="protein sequence ID" value="NMD89109.1"/>
    <property type="molecule type" value="Genomic_DNA"/>
</dbReference>
<accession>A0A2U1B737</accession>
<feature type="transmembrane region" description="Helical" evidence="8">
    <location>
        <begin position="142"/>
        <end position="163"/>
    </location>
</feature>
<keyword evidence="7 8" id="KW-0464">Manganese</keyword>
<dbReference type="AlphaFoldDB" id="A0A2U1B737"/>
<name>A0A2U1B737_9BACT</name>
<evidence type="ECO:0000256" key="3">
    <source>
        <dbReference type="ARBA" id="ARBA00022692"/>
    </source>
</evidence>
<keyword evidence="4 8" id="KW-1133">Transmembrane helix</keyword>
<reference evidence="9 12" key="2">
    <citation type="submission" date="2020-04" db="EMBL/GenBank/DDBJ databases">
        <authorList>
            <person name="Hitch T.C.A."/>
            <person name="Wylensek D."/>
            <person name="Clavel T."/>
        </authorList>
    </citation>
    <scope>NUCLEOTIDE SEQUENCE [LARGE SCALE GENOMIC DNA]</scope>
    <source>
        <strain evidence="9 12">COR2-253-APC-1A</strain>
    </source>
</reference>
<dbReference type="GO" id="GO:0005384">
    <property type="term" value="F:manganese ion transmembrane transporter activity"/>
    <property type="evidence" value="ECO:0007669"/>
    <property type="project" value="UniProtKB-UniRule"/>
</dbReference>
<comment type="similarity">
    <text evidence="8">Belongs to the MntP (TC 9.B.29) family.</text>
</comment>
<evidence type="ECO:0000256" key="5">
    <source>
        <dbReference type="ARBA" id="ARBA00023065"/>
    </source>
</evidence>
<keyword evidence="5 8" id="KW-0406">Ion transport</keyword>
<dbReference type="OrthoDB" id="9811590at2"/>
<feature type="transmembrane region" description="Helical" evidence="8">
    <location>
        <begin position="39"/>
        <end position="59"/>
    </location>
</feature>
<keyword evidence="3 8" id="KW-0812">Transmembrane</keyword>
<dbReference type="InterPro" id="IPR022929">
    <property type="entry name" value="Put_MntP"/>
</dbReference>
<feature type="transmembrane region" description="Helical" evidence="8">
    <location>
        <begin position="175"/>
        <end position="193"/>
    </location>
</feature>
<dbReference type="EMBL" id="QEKH01000006">
    <property type="protein sequence ID" value="PVY44494.1"/>
    <property type="molecule type" value="Genomic_DNA"/>
</dbReference>
<evidence type="ECO:0000313" key="11">
    <source>
        <dbReference type="Proteomes" id="UP000245959"/>
    </source>
</evidence>
<keyword evidence="2 8" id="KW-1003">Cell membrane</keyword>
<keyword evidence="11" id="KW-1185">Reference proteome</keyword>
<evidence type="ECO:0000256" key="1">
    <source>
        <dbReference type="ARBA" id="ARBA00022448"/>
    </source>
</evidence>
<proteinExistence type="inferred from homology"/>
<evidence type="ECO:0000256" key="6">
    <source>
        <dbReference type="ARBA" id="ARBA00023136"/>
    </source>
</evidence>
<evidence type="ECO:0000313" key="12">
    <source>
        <dbReference type="Proteomes" id="UP000576225"/>
    </source>
</evidence>
<dbReference type="HAMAP" id="MF_01521">
    <property type="entry name" value="MntP_pump"/>
    <property type="match status" value="1"/>
</dbReference>
<dbReference type="GO" id="GO:0005886">
    <property type="term" value="C:plasma membrane"/>
    <property type="evidence" value="ECO:0007669"/>
    <property type="project" value="UniProtKB-SubCell"/>
</dbReference>
<dbReference type="PANTHER" id="PTHR35529">
    <property type="entry name" value="MANGANESE EFFLUX PUMP MNTP-RELATED"/>
    <property type="match status" value="1"/>
</dbReference>
<dbReference type="InterPro" id="IPR003810">
    <property type="entry name" value="Mntp/YtaF"/>
</dbReference>
<dbReference type="Proteomes" id="UP000245959">
    <property type="component" value="Unassembled WGS sequence"/>
</dbReference>
<evidence type="ECO:0000256" key="7">
    <source>
        <dbReference type="ARBA" id="ARBA00023211"/>
    </source>
</evidence>
<evidence type="ECO:0000256" key="4">
    <source>
        <dbReference type="ARBA" id="ARBA00022989"/>
    </source>
</evidence>
<comment type="subcellular location">
    <subcellularLocation>
        <location evidence="8">Cell membrane</location>
        <topology evidence="8">Multi-pass membrane protein</topology>
    </subcellularLocation>
</comment>
<organism evidence="10 11">
    <name type="scientific">Victivallis vadensis</name>
    <dbReference type="NCBI Taxonomy" id="172901"/>
    <lineage>
        <taxon>Bacteria</taxon>
        <taxon>Pseudomonadati</taxon>
        <taxon>Lentisphaerota</taxon>
        <taxon>Lentisphaeria</taxon>
        <taxon>Victivallales</taxon>
        <taxon>Victivallaceae</taxon>
        <taxon>Victivallis</taxon>
    </lineage>
</organism>
<feature type="transmembrane region" description="Helical" evidence="8">
    <location>
        <begin position="6"/>
        <end position="27"/>
    </location>
</feature>
<dbReference type="PANTHER" id="PTHR35529:SF1">
    <property type="entry name" value="MANGANESE EFFLUX PUMP MNTP-RELATED"/>
    <property type="match status" value="1"/>
</dbReference>
<evidence type="ECO:0000256" key="2">
    <source>
        <dbReference type="ARBA" id="ARBA00022475"/>
    </source>
</evidence>
<reference evidence="10 11" key="1">
    <citation type="submission" date="2018-04" db="EMBL/GenBank/DDBJ databases">
        <title>Genomic Encyclopedia of Type Strains, Phase IV (KMG-IV): sequencing the most valuable type-strain genomes for metagenomic binning, comparative biology and taxonomic classification.</title>
        <authorList>
            <person name="Goeker M."/>
        </authorList>
    </citation>
    <scope>NUCLEOTIDE SEQUENCE [LARGE SCALE GENOMIC DNA]</scope>
    <source>
        <strain evidence="10 11">DSM 14823</strain>
    </source>
</reference>
<comment type="caution">
    <text evidence="10">The sequence shown here is derived from an EMBL/GenBank/DDBJ whole genome shotgun (WGS) entry which is preliminary data.</text>
</comment>
<keyword evidence="1 8" id="KW-0813">Transport</keyword>
<protein>
    <recommendedName>
        <fullName evidence="8">Putative manganese efflux pump MntP</fullName>
    </recommendedName>
</protein>